<dbReference type="GO" id="GO:0005739">
    <property type="term" value="C:mitochondrion"/>
    <property type="evidence" value="ECO:0007669"/>
    <property type="project" value="TreeGrafter"/>
</dbReference>
<comment type="similarity">
    <text evidence="2 10">Belongs to the FGGY kinase family.</text>
</comment>
<dbReference type="InterPro" id="IPR018484">
    <property type="entry name" value="FGGY_N"/>
</dbReference>
<evidence type="ECO:0000256" key="7">
    <source>
        <dbReference type="ARBA" id="ARBA00022798"/>
    </source>
</evidence>
<gene>
    <name evidence="13" type="ORF">AX774_g3615</name>
</gene>
<dbReference type="PROSITE" id="PS00933">
    <property type="entry name" value="FGGY_KINASES_1"/>
    <property type="match status" value="1"/>
</dbReference>
<evidence type="ECO:0000256" key="1">
    <source>
        <dbReference type="ARBA" id="ARBA00005190"/>
    </source>
</evidence>
<feature type="domain" description="Carbohydrate kinase FGGY N-terminal" evidence="11">
    <location>
        <begin position="7"/>
        <end position="251"/>
    </location>
</feature>
<keyword evidence="6 10" id="KW-0418">Kinase</keyword>
<keyword evidence="5" id="KW-0547">Nucleotide-binding</keyword>
<reference evidence="14" key="1">
    <citation type="submission" date="2017-01" db="EMBL/GenBank/DDBJ databases">
        <authorList>
            <person name="Wang Y."/>
            <person name="White M."/>
            <person name="Kvist S."/>
            <person name="Moncalvo J.-M."/>
        </authorList>
    </citation>
    <scope>NUCLEOTIDE SEQUENCE [LARGE SCALE GENOMIC DNA]</scope>
    <source>
        <strain evidence="14">COL-18-3</strain>
    </source>
</reference>
<dbReference type="GO" id="GO:0005524">
    <property type="term" value="F:ATP binding"/>
    <property type="evidence" value="ECO:0007669"/>
    <property type="project" value="UniProtKB-KW"/>
</dbReference>
<comment type="pathway">
    <text evidence="1">Polyol metabolism; glycerol degradation via glycerol kinase pathway; sn-glycerol 3-phosphate from glycerol: step 1/1.</text>
</comment>
<feature type="domain" description="Carbohydrate kinase FGGY C-terminal" evidence="12">
    <location>
        <begin position="261"/>
        <end position="451"/>
    </location>
</feature>
<evidence type="ECO:0000313" key="13">
    <source>
        <dbReference type="EMBL" id="OMH82890.1"/>
    </source>
</evidence>
<evidence type="ECO:0000256" key="10">
    <source>
        <dbReference type="RuleBase" id="RU003733"/>
    </source>
</evidence>
<dbReference type="Gene3D" id="3.30.420.40">
    <property type="match status" value="2"/>
</dbReference>
<dbReference type="Proteomes" id="UP000188320">
    <property type="component" value="Unassembled WGS sequence"/>
</dbReference>
<dbReference type="FunFam" id="3.30.420.40:FF:000086">
    <property type="entry name" value="Glycerol kinase"/>
    <property type="match status" value="1"/>
</dbReference>
<dbReference type="OrthoDB" id="5422795at2759"/>
<keyword evidence="8" id="KW-0067">ATP-binding</keyword>
<dbReference type="InterPro" id="IPR018483">
    <property type="entry name" value="Carb_kinase_FGGY_CS"/>
</dbReference>
<evidence type="ECO:0000256" key="9">
    <source>
        <dbReference type="ARBA" id="ARBA00043149"/>
    </source>
</evidence>
<dbReference type="EC" id="2.7.1.30" evidence="3"/>
<evidence type="ECO:0000256" key="4">
    <source>
        <dbReference type="ARBA" id="ARBA00022679"/>
    </source>
</evidence>
<name>A0A1R1PPL4_ZANCU</name>
<evidence type="ECO:0000256" key="8">
    <source>
        <dbReference type="ARBA" id="ARBA00022840"/>
    </source>
</evidence>
<dbReference type="GO" id="GO:0019563">
    <property type="term" value="P:glycerol catabolic process"/>
    <property type="evidence" value="ECO:0007669"/>
    <property type="project" value="UniProtKB-UniPathway"/>
</dbReference>
<keyword evidence="4 10" id="KW-0808">Transferase</keyword>
<dbReference type="PROSITE" id="PS00445">
    <property type="entry name" value="FGGY_KINASES_2"/>
    <property type="match status" value="1"/>
</dbReference>
<evidence type="ECO:0000259" key="11">
    <source>
        <dbReference type="Pfam" id="PF00370"/>
    </source>
</evidence>
<evidence type="ECO:0000256" key="2">
    <source>
        <dbReference type="ARBA" id="ARBA00009156"/>
    </source>
</evidence>
<dbReference type="InterPro" id="IPR000577">
    <property type="entry name" value="Carb_kinase_FGGY"/>
</dbReference>
<dbReference type="PIRSF" id="PIRSF000538">
    <property type="entry name" value="GlpK"/>
    <property type="match status" value="1"/>
</dbReference>
<dbReference type="NCBIfam" id="NF000756">
    <property type="entry name" value="PRK00047.1"/>
    <property type="match status" value="1"/>
</dbReference>
<dbReference type="UniPathway" id="UPA00618">
    <property type="reaction ID" value="UER00672"/>
</dbReference>
<dbReference type="NCBIfam" id="TIGR01311">
    <property type="entry name" value="glycerol_kin"/>
    <property type="match status" value="1"/>
</dbReference>
<dbReference type="GO" id="GO:0006641">
    <property type="term" value="P:triglyceride metabolic process"/>
    <property type="evidence" value="ECO:0007669"/>
    <property type="project" value="TreeGrafter"/>
</dbReference>
<dbReference type="GO" id="GO:0046167">
    <property type="term" value="P:glycerol-3-phosphate biosynthetic process"/>
    <property type="evidence" value="ECO:0007669"/>
    <property type="project" value="TreeGrafter"/>
</dbReference>
<evidence type="ECO:0000256" key="3">
    <source>
        <dbReference type="ARBA" id="ARBA00012099"/>
    </source>
</evidence>
<evidence type="ECO:0000259" key="12">
    <source>
        <dbReference type="Pfam" id="PF02782"/>
    </source>
</evidence>
<evidence type="ECO:0000313" key="14">
    <source>
        <dbReference type="Proteomes" id="UP000188320"/>
    </source>
</evidence>
<dbReference type="PANTHER" id="PTHR10196">
    <property type="entry name" value="SUGAR KINASE"/>
    <property type="match status" value="1"/>
</dbReference>
<dbReference type="InterPro" id="IPR018485">
    <property type="entry name" value="FGGY_C"/>
</dbReference>
<proteinExistence type="inferred from homology"/>
<organism evidence="13 14">
    <name type="scientific">Zancudomyces culisetae</name>
    <name type="common">Gut fungus</name>
    <name type="synonym">Smittium culisetae</name>
    <dbReference type="NCBI Taxonomy" id="1213189"/>
    <lineage>
        <taxon>Eukaryota</taxon>
        <taxon>Fungi</taxon>
        <taxon>Fungi incertae sedis</taxon>
        <taxon>Zoopagomycota</taxon>
        <taxon>Kickxellomycotina</taxon>
        <taxon>Harpellomycetes</taxon>
        <taxon>Harpellales</taxon>
        <taxon>Legeriomycetaceae</taxon>
        <taxon>Zancudomyces</taxon>
    </lineage>
</organism>
<dbReference type="InterPro" id="IPR043129">
    <property type="entry name" value="ATPase_NBD"/>
</dbReference>
<accession>A0A1R1PPL4</accession>
<dbReference type="EMBL" id="LSSK01000567">
    <property type="protein sequence ID" value="OMH82890.1"/>
    <property type="molecule type" value="Genomic_DNA"/>
</dbReference>
<comment type="caution">
    <text evidence="13">The sequence shown here is derived from an EMBL/GenBank/DDBJ whole genome shotgun (WGS) entry which is preliminary data.</text>
</comment>
<dbReference type="PANTHER" id="PTHR10196:SF69">
    <property type="entry name" value="GLYCEROL KINASE"/>
    <property type="match status" value="1"/>
</dbReference>
<dbReference type="Pfam" id="PF02782">
    <property type="entry name" value="FGGY_C"/>
    <property type="match status" value="1"/>
</dbReference>
<evidence type="ECO:0000256" key="5">
    <source>
        <dbReference type="ARBA" id="ARBA00022741"/>
    </source>
</evidence>
<dbReference type="AlphaFoldDB" id="A0A1R1PPL4"/>
<dbReference type="CDD" id="cd07792">
    <property type="entry name" value="ASKHA_NBD_FGGY_GK1-3-like"/>
    <property type="match status" value="1"/>
</dbReference>
<dbReference type="InterPro" id="IPR005999">
    <property type="entry name" value="Glycerol_kin"/>
</dbReference>
<sequence>MENKFVGSIDQGTSSSRFLIFDHTGKVVTSHQIEYSNVYPQPGWVQNDPNEILSSVEDSVEQCVESFVKLGHSVSDIVAVGITNQRETTVAWDSETGECLTDAIIWNDTRTRDIVQRLTQKDADSEIPTICGLPLATYFSAVKMVWMLENVDAVKKANEKGTLRFGTVDSWIIYKLTGKHVSDVTNASRTMLMDLKTLQWSDKSCEFFGINKSCLAEIRSSSEVYGQIARGALKGVSIAGDLGDQQAATVGQLCFSPGEAKNTYGTGCFMLFNTGETPIFSKNGLLTTVAYQLGPNEKPTYALEGSIAVAGSAIQWLRDKVGLISNAPHVNTLAESVSDNGGVYFVTAFSGLFAPYWRDDARGVITGLTQYATGGHIARATLESVCYQTKDILDAMNADSGTELKKLRVDGGLTNSDLTMQIQADILGIEVIRPEMRETTAFGAAIAAGLAVGFWKDKSEIAGQSVTKLFISTISDEKRQQMVSGWKKAVEKSFGSV</sequence>
<dbReference type="Pfam" id="PF00370">
    <property type="entry name" value="FGGY_N"/>
    <property type="match status" value="1"/>
</dbReference>
<dbReference type="GO" id="GO:0004370">
    <property type="term" value="F:glycerol kinase activity"/>
    <property type="evidence" value="ECO:0007669"/>
    <property type="project" value="UniProtKB-EC"/>
</dbReference>
<dbReference type="SUPFAM" id="SSF53067">
    <property type="entry name" value="Actin-like ATPase domain"/>
    <property type="match status" value="2"/>
</dbReference>
<keyword evidence="14" id="KW-1185">Reference proteome</keyword>
<dbReference type="FunFam" id="3.30.420.40:FF:000108">
    <property type="entry name" value="Glycerol kinase, glycosomal"/>
    <property type="match status" value="1"/>
</dbReference>
<protein>
    <recommendedName>
        <fullName evidence="3">glycerol kinase</fullName>
        <ecNumber evidence="3">2.7.1.30</ecNumber>
    </recommendedName>
    <alternativeName>
        <fullName evidence="9">ATP:glycerol 3-phosphotransferase</fullName>
    </alternativeName>
</protein>
<evidence type="ECO:0000256" key="6">
    <source>
        <dbReference type="ARBA" id="ARBA00022777"/>
    </source>
</evidence>
<keyword evidence="7" id="KW-0319">Glycerol metabolism</keyword>
<dbReference type="InterPro" id="IPR042018">
    <property type="entry name" value="GK1-3_metazoan-type"/>
</dbReference>